<gene>
    <name evidence="3" type="ORF">BN9_026600</name>
</gene>
<feature type="region of interest" description="Disordered" evidence="2">
    <location>
        <begin position="1"/>
        <end position="22"/>
    </location>
</feature>
<accession>A0A024G573</accession>
<dbReference type="AlphaFoldDB" id="A0A024G573"/>
<evidence type="ECO:0008006" key="5">
    <source>
        <dbReference type="Google" id="ProtNLM"/>
    </source>
</evidence>
<dbReference type="EMBL" id="CAIX01000026">
    <property type="protein sequence ID" value="CCI41876.1"/>
    <property type="molecule type" value="Genomic_DNA"/>
</dbReference>
<name>A0A024G573_9STRA</name>
<keyword evidence="4" id="KW-1185">Reference proteome</keyword>
<keyword evidence="1" id="KW-0175">Coiled coil</keyword>
<evidence type="ECO:0000313" key="3">
    <source>
        <dbReference type="EMBL" id="CCI41876.1"/>
    </source>
</evidence>
<sequence length="108" mass="12472">MKSCSLSPVNVDEKCSSRKRSRQEASMCVASQQLHAADINIEGWSASDSEAYNTHYKKRHNIFSKKENIEKRRKLADLKNSVQTLEYQLLEAETKMDELRSLIQLLIK</sequence>
<evidence type="ECO:0000313" key="4">
    <source>
        <dbReference type="Proteomes" id="UP000053237"/>
    </source>
</evidence>
<protein>
    <recommendedName>
        <fullName evidence="5">BZIP domain-containing protein</fullName>
    </recommendedName>
</protein>
<proteinExistence type="predicted"/>
<organism evidence="3 4">
    <name type="scientific">Albugo candida</name>
    <dbReference type="NCBI Taxonomy" id="65357"/>
    <lineage>
        <taxon>Eukaryota</taxon>
        <taxon>Sar</taxon>
        <taxon>Stramenopiles</taxon>
        <taxon>Oomycota</taxon>
        <taxon>Peronosporomycetes</taxon>
        <taxon>Albuginales</taxon>
        <taxon>Albuginaceae</taxon>
        <taxon>Albugo</taxon>
    </lineage>
</organism>
<feature type="coiled-coil region" evidence="1">
    <location>
        <begin position="68"/>
        <end position="102"/>
    </location>
</feature>
<evidence type="ECO:0000256" key="2">
    <source>
        <dbReference type="SAM" id="MobiDB-lite"/>
    </source>
</evidence>
<evidence type="ECO:0000256" key="1">
    <source>
        <dbReference type="SAM" id="Coils"/>
    </source>
</evidence>
<comment type="caution">
    <text evidence="3">The sequence shown here is derived from an EMBL/GenBank/DDBJ whole genome shotgun (WGS) entry which is preliminary data.</text>
</comment>
<dbReference type="Proteomes" id="UP000053237">
    <property type="component" value="Unassembled WGS sequence"/>
</dbReference>
<reference evidence="3 4" key="1">
    <citation type="submission" date="2012-05" db="EMBL/GenBank/DDBJ databases">
        <title>Recombination and specialization in a pathogen metapopulation.</title>
        <authorList>
            <person name="Gardiner A."/>
            <person name="Kemen E."/>
            <person name="Schultz-Larsen T."/>
            <person name="MacLean D."/>
            <person name="Van Oosterhout C."/>
            <person name="Jones J.D.G."/>
        </authorList>
    </citation>
    <scope>NUCLEOTIDE SEQUENCE [LARGE SCALE GENOMIC DNA]</scope>
    <source>
        <strain evidence="3 4">Ac Nc2</strain>
    </source>
</reference>
<dbReference type="InParanoid" id="A0A024G573"/>